<dbReference type="Proteomes" id="UP000427769">
    <property type="component" value="Chromosome"/>
</dbReference>
<evidence type="ECO:0000313" key="6">
    <source>
        <dbReference type="Proteomes" id="UP000427769"/>
    </source>
</evidence>
<dbReference type="Pfam" id="PF00501">
    <property type="entry name" value="AMP-binding"/>
    <property type="match status" value="1"/>
</dbReference>
<dbReference type="PANTHER" id="PTHR43767">
    <property type="entry name" value="LONG-CHAIN-FATTY-ACID--COA LIGASE"/>
    <property type="match status" value="1"/>
</dbReference>
<dbReference type="InterPro" id="IPR050237">
    <property type="entry name" value="ATP-dep_AMP-bd_enzyme"/>
</dbReference>
<comment type="similarity">
    <text evidence="1">Belongs to the ATP-dependent AMP-binding enzyme family.</text>
</comment>
<feature type="domain" description="AMP-dependent synthetase/ligase" evidence="3">
    <location>
        <begin position="13"/>
        <end position="376"/>
    </location>
</feature>
<keyword evidence="6" id="KW-1185">Reference proteome</keyword>
<dbReference type="PROSITE" id="PS00455">
    <property type="entry name" value="AMP_BINDING"/>
    <property type="match status" value="1"/>
</dbReference>
<feature type="domain" description="AMP-binding enzyme C-terminal" evidence="4">
    <location>
        <begin position="426"/>
        <end position="503"/>
    </location>
</feature>
<evidence type="ECO:0000259" key="4">
    <source>
        <dbReference type="Pfam" id="PF13193"/>
    </source>
</evidence>
<keyword evidence="2" id="KW-0436">Ligase</keyword>
<dbReference type="OrthoDB" id="5483897at2"/>
<dbReference type="GO" id="GO:0016878">
    <property type="term" value="F:acid-thiol ligase activity"/>
    <property type="evidence" value="ECO:0007669"/>
    <property type="project" value="UniProtKB-ARBA"/>
</dbReference>
<name>A0A5K7Z1B8_9BACT</name>
<dbReference type="KEGG" id="dwd:DSCW_14460"/>
<dbReference type="SUPFAM" id="SSF56801">
    <property type="entry name" value="Acetyl-CoA synthetase-like"/>
    <property type="match status" value="1"/>
</dbReference>
<evidence type="ECO:0000256" key="2">
    <source>
        <dbReference type="ARBA" id="ARBA00022598"/>
    </source>
</evidence>
<protein>
    <submittedName>
        <fullName evidence="5">Acyl-CoA synthetase</fullName>
    </submittedName>
</protein>
<gene>
    <name evidence="5" type="ORF">DSCW_14460</name>
</gene>
<dbReference type="InterPro" id="IPR045851">
    <property type="entry name" value="AMP-bd_C_sf"/>
</dbReference>
<proteinExistence type="inferred from homology"/>
<dbReference type="InterPro" id="IPR000873">
    <property type="entry name" value="AMP-dep_synth/lig_dom"/>
</dbReference>
<evidence type="ECO:0000313" key="5">
    <source>
        <dbReference type="EMBL" id="BBO74029.1"/>
    </source>
</evidence>
<dbReference type="FunFam" id="3.30.300.30:FF:000008">
    <property type="entry name" value="2,3-dihydroxybenzoate-AMP ligase"/>
    <property type="match status" value="1"/>
</dbReference>
<dbReference type="EMBL" id="AP021875">
    <property type="protein sequence ID" value="BBO74029.1"/>
    <property type="molecule type" value="Genomic_DNA"/>
</dbReference>
<dbReference type="AlphaFoldDB" id="A0A5K7Z1B8"/>
<dbReference type="InterPro" id="IPR042099">
    <property type="entry name" value="ANL_N_sf"/>
</dbReference>
<dbReference type="Gene3D" id="3.40.50.12780">
    <property type="entry name" value="N-terminal domain of ligase-like"/>
    <property type="match status" value="1"/>
</dbReference>
<dbReference type="PANTHER" id="PTHR43767:SF1">
    <property type="entry name" value="NONRIBOSOMAL PEPTIDE SYNTHASE PES1 (EUROFUNG)-RELATED"/>
    <property type="match status" value="1"/>
</dbReference>
<accession>A0A5K7Z1B8</accession>
<dbReference type="InterPro" id="IPR025110">
    <property type="entry name" value="AMP-bd_C"/>
</dbReference>
<sequence>MAHWMNLGQQLKMNAKKFPGTVALCDAGRRFTYPQVNRRVNRLAHRLMEMGLKKGDKLAVLMENSIEIVEFYLATAKTGIVIVPVNFRLVGPEVAYIVDNADAKAMAVDHEFSPCVDEIKGQLKQIPQENYIVINGPKDGYREYESLIEGAPDDEPQVLVSPSDTWILIYTSGTTGRPKGVVRSHESHIAFYLINAVDFGFDQSDVCMNVMPLCHINSTFFTFTFTYIGATVYIHPARSFRPEEILEIVEKEKITFISLIPTHYNLILNVAEGARKRDTSSIRKLLCSSAPVRKTMKTAIMEFFPGVRLYEGYGSTEAGIVTVLRPEDQMRKLGSIGFESLGTEQVKILDNEGKEVPVCEVGELYSKGPMLFDEYYKLPEKTAASFKDGWFSAGDMARMDEDGFYQIVDRKDNMIITGGEHVYPSEVEEVIGSHPDVFDVAAISLPDDKWGEKVAAVVIPHESADLSEETVFTWCRERMAGYKRPKQVIFIAAEQMPRTGTGKILHRVLRERYADGEAVFPEADSCKAPGK</sequence>
<reference evidence="5 6" key="1">
    <citation type="submission" date="2019-11" db="EMBL/GenBank/DDBJ databases">
        <title>Comparative genomics of hydrocarbon-degrading Desulfosarcina strains.</title>
        <authorList>
            <person name="Watanabe M."/>
            <person name="Kojima H."/>
            <person name="Fukui M."/>
        </authorList>
    </citation>
    <scope>NUCLEOTIDE SEQUENCE [LARGE SCALE GENOMIC DNA]</scope>
    <source>
        <strain evidence="5 6">PP31</strain>
    </source>
</reference>
<dbReference type="InterPro" id="IPR020845">
    <property type="entry name" value="AMP-binding_CS"/>
</dbReference>
<dbReference type="Gene3D" id="3.30.300.30">
    <property type="match status" value="1"/>
</dbReference>
<dbReference type="Pfam" id="PF13193">
    <property type="entry name" value="AMP-binding_C"/>
    <property type="match status" value="1"/>
</dbReference>
<evidence type="ECO:0000259" key="3">
    <source>
        <dbReference type="Pfam" id="PF00501"/>
    </source>
</evidence>
<organism evidence="5 6">
    <name type="scientific">Desulfosarcina widdelii</name>
    <dbReference type="NCBI Taxonomy" id="947919"/>
    <lineage>
        <taxon>Bacteria</taxon>
        <taxon>Pseudomonadati</taxon>
        <taxon>Thermodesulfobacteriota</taxon>
        <taxon>Desulfobacteria</taxon>
        <taxon>Desulfobacterales</taxon>
        <taxon>Desulfosarcinaceae</taxon>
        <taxon>Desulfosarcina</taxon>
    </lineage>
</organism>
<dbReference type="RefSeq" id="WP_155303088.1">
    <property type="nucleotide sequence ID" value="NZ_AP021875.1"/>
</dbReference>
<evidence type="ECO:0000256" key="1">
    <source>
        <dbReference type="ARBA" id="ARBA00006432"/>
    </source>
</evidence>